<dbReference type="GO" id="GO:0016787">
    <property type="term" value="F:hydrolase activity"/>
    <property type="evidence" value="ECO:0007669"/>
    <property type="project" value="InterPro"/>
</dbReference>
<evidence type="ECO:0000259" key="1">
    <source>
        <dbReference type="SMART" id="SM01001"/>
    </source>
</evidence>
<dbReference type="GO" id="GO:0006189">
    <property type="term" value="P:'de novo' IMP biosynthetic process"/>
    <property type="evidence" value="ECO:0007669"/>
    <property type="project" value="InterPro"/>
</dbReference>
<organism evidence="2 3">
    <name type="scientific">Coprococcus catus</name>
    <dbReference type="NCBI Taxonomy" id="116085"/>
    <lineage>
        <taxon>Bacteria</taxon>
        <taxon>Bacillati</taxon>
        <taxon>Bacillota</taxon>
        <taxon>Clostridia</taxon>
        <taxon>Lachnospirales</taxon>
        <taxon>Lachnospiraceae</taxon>
        <taxon>Coprococcus</taxon>
    </lineage>
</organism>
<dbReference type="Proteomes" id="UP000260773">
    <property type="component" value="Unassembled WGS sequence"/>
</dbReference>
<dbReference type="InterPro" id="IPR039476">
    <property type="entry name" value="P2CMN_synthase_LarB"/>
</dbReference>
<dbReference type="RefSeq" id="WP_015513202.1">
    <property type="nucleotide sequence ID" value="NZ_LR698973.1"/>
</dbReference>
<comment type="caution">
    <text evidence="2">The sequence shown here is derived from an EMBL/GenBank/DDBJ whole genome shotgun (WGS) entry which is preliminary data.</text>
</comment>
<gene>
    <name evidence="2" type="primary">larB</name>
    <name evidence="2" type="ORF">DW070_10430</name>
</gene>
<accession>A0A3E2TM66</accession>
<dbReference type="Gene3D" id="3.40.50.1970">
    <property type="match status" value="1"/>
</dbReference>
<feature type="domain" description="PurE" evidence="1">
    <location>
        <begin position="115"/>
        <end position="247"/>
    </location>
</feature>
<dbReference type="SMART" id="SM01001">
    <property type="entry name" value="AIRC"/>
    <property type="match status" value="1"/>
</dbReference>
<dbReference type="SUPFAM" id="SSF52255">
    <property type="entry name" value="N5-CAIR mutase (phosphoribosylaminoimidazole carboxylase, PurE)"/>
    <property type="match status" value="1"/>
</dbReference>
<protein>
    <submittedName>
        <fullName evidence="2">Nickel pincer cofactor biosynthesis protein LarB</fullName>
    </submittedName>
</protein>
<dbReference type="Pfam" id="PF00731">
    <property type="entry name" value="AIRC"/>
    <property type="match status" value="1"/>
</dbReference>
<dbReference type="EMBL" id="QVEP01000025">
    <property type="protein sequence ID" value="RGB79028.1"/>
    <property type="molecule type" value="Genomic_DNA"/>
</dbReference>
<name>A0A3E2TM66_9FIRM</name>
<dbReference type="AlphaFoldDB" id="A0A3E2TM66"/>
<dbReference type="PANTHER" id="PTHR43064:SF1">
    <property type="entry name" value="SLL1489 PROTEIN"/>
    <property type="match status" value="1"/>
</dbReference>
<reference evidence="2 3" key="1">
    <citation type="submission" date="2018-08" db="EMBL/GenBank/DDBJ databases">
        <title>A genome reference for cultivated species of the human gut microbiota.</title>
        <authorList>
            <person name="Zou Y."/>
            <person name="Xue W."/>
            <person name="Luo G."/>
        </authorList>
    </citation>
    <scope>NUCLEOTIDE SEQUENCE [LARGE SCALE GENOMIC DNA]</scope>
    <source>
        <strain evidence="2 3">AF45-17</strain>
    </source>
</reference>
<proteinExistence type="predicted"/>
<dbReference type="InterPro" id="IPR000031">
    <property type="entry name" value="PurE_dom"/>
</dbReference>
<dbReference type="NCBIfam" id="NF033503">
    <property type="entry name" value="LarB"/>
    <property type="match status" value="1"/>
</dbReference>
<sequence>MDVLKLLEDVKNDKISLEEAAKELKQLPYEDLGFAKLDHHRKIRSGFGEVVFCSGKSDEHLLKIYETFYKTDTEVLGTRASEHQYELVKAVIPEVTYDPLSRILKIEKPGKERIGRVAVCTAGTADIAVAEEAAQVAEYFGTNVDRFYDVGVAGIHRLFAKLEEIRKANCIIAVAGMEGALGGVLAGLVEVPVIAVPTSIGYGANFGGLSALLTMLNSCSNGITVVNIDNGYGAGYISTQINRLAVKAYKPE</sequence>
<evidence type="ECO:0000313" key="3">
    <source>
        <dbReference type="Proteomes" id="UP000260773"/>
    </source>
</evidence>
<evidence type="ECO:0000313" key="2">
    <source>
        <dbReference type="EMBL" id="RGB79028.1"/>
    </source>
</evidence>
<dbReference type="PANTHER" id="PTHR43064">
    <property type="entry name" value="PHOSPHORIBOSYLAMINOIMIDAZOLE CARBOXYLASE-RELATED"/>
    <property type="match status" value="1"/>
</dbReference>